<dbReference type="FunFam" id="3.30.70.20:FF:000045">
    <property type="entry name" value="Ferredoxin, 4Fe-4S"/>
    <property type="match status" value="1"/>
</dbReference>
<evidence type="ECO:0000256" key="2">
    <source>
        <dbReference type="ARBA" id="ARBA00003532"/>
    </source>
</evidence>
<evidence type="ECO:0000313" key="11">
    <source>
        <dbReference type="Proteomes" id="UP000050501"/>
    </source>
</evidence>
<protein>
    <submittedName>
        <fullName evidence="10">Ferredoxin</fullName>
    </submittedName>
</protein>
<keyword evidence="7" id="KW-0408">Iron</keyword>
<keyword evidence="3" id="KW-0813">Transport</keyword>
<dbReference type="InterPro" id="IPR017900">
    <property type="entry name" value="4Fe4S_Fe_S_CS"/>
</dbReference>
<evidence type="ECO:0000313" key="10">
    <source>
        <dbReference type="EMBL" id="KPL89949.1"/>
    </source>
</evidence>
<comment type="function">
    <text evidence="2">Ferredoxins are iron-sulfur proteins that transfer electrons in a wide variety of metabolic reactions.</text>
</comment>
<organism evidence="10 11">
    <name type="scientific">Levilinea saccharolytica</name>
    <dbReference type="NCBI Taxonomy" id="229921"/>
    <lineage>
        <taxon>Bacteria</taxon>
        <taxon>Bacillati</taxon>
        <taxon>Chloroflexota</taxon>
        <taxon>Anaerolineae</taxon>
        <taxon>Anaerolineales</taxon>
        <taxon>Anaerolineaceae</taxon>
        <taxon>Levilinea</taxon>
    </lineage>
</organism>
<comment type="cofactor">
    <cofactor evidence="1">
        <name>[4Fe-4S] cluster</name>
        <dbReference type="ChEBI" id="CHEBI:49883"/>
    </cofactor>
</comment>
<feature type="domain" description="4Fe-4S ferredoxin-type" evidence="9">
    <location>
        <begin position="29"/>
        <end position="56"/>
    </location>
</feature>
<evidence type="ECO:0000256" key="3">
    <source>
        <dbReference type="ARBA" id="ARBA00022448"/>
    </source>
</evidence>
<dbReference type="InterPro" id="IPR017896">
    <property type="entry name" value="4Fe4S_Fe-S-bd"/>
</dbReference>
<dbReference type="Gene3D" id="3.30.70.20">
    <property type="match status" value="1"/>
</dbReference>
<dbReference type="SUPFAM" id="SSF54862">
    <property type="entry name" value="4Fe-4S ferredoxins"/>
    <property type="match status" value="1"/>
</dbReference>
<dbReference type="Proteomes" id="UP000050501">
    <property type="component" value="Unassembled WGS sequence"/>
</dbReference>
<dbReference type="STRING" id="229921.ADN01_03510"/>
<dbReference type="PANTHER" id="PTHR24960">
    <property type="entry name" value="PHOTOSYSTEM I IRON-SULFUR CENTER-RELATED"/>
    <property type="match status" value="1"/>
</dbReference>
<dbReference type="RefSeq" id="WP_062416874.1">
    <property type="nucleotide sequence ID" value="NZ_DF967974.1"/>
</dbReference>
<dbReference type="PROSITE" id="PS51379">
    <property type="entry name" value="4FE4S_FER_2"/>
    <property type="match status" value="2"/>
</dbReference>
<evidence type="ECO:0000256" key="5">
    <source>
        <dbReference type="ARBA" id="ARBA00022723"/>
    </source>
</evidence>
<keyword evidence="8" id="KW-0411">Iron-sulfur</keyword>
<gene>
    <name evidence="10" type="ORF">ADN01_03510</name>
</gene>
<keyword evidence="6" id="KW-0249">Electron transport</keyword>
<dbReference type="PROSITE" id="PS00198">
    <property type="entry name" value="4FE4S_FER_1"/>
    <property type="match status" value="2"/>
</dbReference>
<dbReference type="EMBL" id="LGCM01000014">
    <property type="protein sequence ID" value="KPL89949.1"/>
    <property type="molecule type" value="Genomic_DNA"/>
</dbReference>
<keyword evidence="4" id="KW-0004">4Fe-4S</keyword>
<evidence type="ECO:0000256" key="6">
    <source>
        <dbReference type="ARBA" id="ARBA00022982"/>
    </source>
</evidence>
<sequence length="56" mass="5768">MTYIITDECIACGACEAECPEGAIFESDGTYKIDASKCQDCGACADVCPVGAPQKA</sequence>
<evidence type="ECO:0000256" key="8">
    <source>
        <dbReference type="ARBA" id="ARBA00023014"/>
    </source>
</evidence>
<reference evidence="10 11" key="1">
    <citation type="submission" date="2015-07" db="EMBL/GenBank/DDBJ databases">
        <title>Genome sequence of Levilinea saccharolytica DSM 16555.</title>
        <authorList>
            <person name="Hemp J."/>
            <person name="Ward L.M."/>
            <person name="Pace L.A."/>
            <person name="Fischer W.W."/>
        </authorList>
    </citation>
    <scope>NUCLEOTIDE SEQUENCE [LARGE SCALE GENOMIC DNA]</scope>
    <source>
        <strain evidence="10 11">KIBI-1</strain>
    </source>
</reference>
<evidence type="ECO:0000256" key="4">
    <source>
        <dbReference type="ARBA" id="ARBA00022485"/>
    </source>
</evidence>
<evidence type="ECO:0000256" key="7">
    <source>
        <dbReference type="ARBA" id="ARBA00023004"/>
    </source>
</evidence>
<proteinExistence type="predicted"/>
<feature type="domain" description="4Fe-4S ferredoxin-type" evidence="9">
    <location>
        <begin position="1"/>
        <end position="28"/>
    </location>
</feature>
<keyword evidence="5" id="KW-0479">Metal-binding</keyword>
<dbReference type="AlphaFoldDB" id="A0A0P6YXK3"/>
<dbReference type="Pfam" id="PF12838">
    <property type="entry name" value="Fer4_7"/>
    <property type="match status" value="1"/>
</dbReference>
<dbReference type="InterPro" id="IPR050157">
    <property type="entry name" value="PSI_iron-sulfur_center"/>
</dbReference>
<comment type="caution">
    <text evidence="10">The sequence shown here is derived from an EMBL/GenBank/DDBJ whole genome shotgun (WGS) entry which is preliminary data.</text>
</comment>
<dbReference type="OrthoDB" id="9798098at2"/>
<accession>A0A0P6YXK3</accession>
<dbReference type="GO" id="GO:0046872">
    <property type="term" value="F:metal ion binding"/>
    <property type="evidence" value="ECO:0007669"/>
    <property type="project" value="UniProtKB-KW"/>
</dbReference>
<evidence type="ECO:0000259" key="9">
    <source>
        <dbReference type="PROSITE" id="PS51379"/>
    </source>
</evidence>
<dbReference type="PANTHER" id="PTHR24960:SF79">
    <property type="entry name" value="PHOTOSYSTEM I IRON-SULFUR CENTER"/>
    <property type="match status" value="1"/>
</dbReference>
<keyword evidence="11" id="KW-1185">Reference proteome</keyword>
<dbReference type="GO" id="GO:0051539">
    <property type="term" value="F:4 iron, 4 sulfur cluster binding"/>
    <property type="evidence" value="ECO:0007669"/>
    <property type="project" value="UniProtKB-KW"/>
</dbReference>
<evidence type="ECO:0000256" key="1">
    <source>
        <dbReference type="ARBA" id="ARBA00001966"/>
    </source>
</evidence>
<name>A0A0P6YXK3_9CHLR</name>